<organism evidence="2 3">
    <name type="scientific">Saccharothrix espanaensis (strain ATCC 51144 / DSM 44229 / JCM 9112 / NBRC 15066 / NRRL 15764)</name>
    <dbReference type="NCBI Taxonomy" id="1179773"/>
    <lineage>
        <taxon>Bacteria</taxon>
        <taxon>Bacillati</taxon>
        <taxon>Actinomycetota</taxon>
        <taxon>Actinomycetes</taxon>
        <taxon>Pseudonocardiales</taxon>
        <taxon>Pseudonocardiaceae</taxon>
        <taxon>Saccharothrix</taxon>
    </lineage>
</organism>
<reference evidence="2 3" key="1">
    <citation type="journal article" date="2012" name="BMC Genomics">
        <title>Complete genome sequence of Saccharothrix espanaensis DSM 44229T and comparison to the other completely sequenced Pseudonocardiaceae.</title>
        <authorList>
            <person name="Strobel T."/>
            <person name="Al-Dilaimi A."/>
            <person name="Blom J."/>
            <person name="Gessner A."/>
            <person name="Kalinowski J."/>
            <person name="Luzhetska M."/>
            <person name="Puhler A."/>
            <person name="Szczepanowski R."/>
            <person name="Bechthold A."/>
            <person name="Ruckert C."/>
        </authorList>
    </citation>
    <scope>NUCLEOTIDE SEQUENCE [LARGE SCALE GENOMIC DNA]</scope>
    <source>
        <strain evidence="3">ATCC 51144 / DSM 44229 / JCM 9112 / NBRC 15066 / NRRL 15764</strain>
    </source>
</reference>
<feature type="region of interest" description="Disordered" evidence="1">
    <location>
        <begin position="1"/>
        <end position="33"/>
    </location>
</feature>
<keyword evidence="3" id="KW-1185">Reference proteome</keyword>
<dbReference type="EMBL" id="HE804045">
    <property type="protein sequence ID" value="CCH27884.1"/>
    <property type="molecule type" value="Genomic_DNA"/>
</dbReference>
<dbReference type="AlphaFoldDB" id="K0JSQ1"/>
<dbReference type="KEGG" id="sesp:BN6_05530"/>
<evidence type="ECO:0000256" key="1">
    <source>
        <dbReference type="SAM" id="MobiDB-lite"/>
    </source>
</evidence>
<proteinExistence type="predicted"/>
<dbReference type="HOGENOM" id="CLU_2036349_0_0_11"/>
<sequence>MGKPCSPADPLATTAIGGVGHDSGTDSESRGPVNGVFPLCGSSISVRRRRIVHPTPMNGTNRWSTWLPAAPAAECGWASCWAHPWAVALITDLAPAVGAGLVVMTADAHRARAQLTLVTFR</sequence>
<name>K0JSQ1_SACES</name>
<dbReference type="Proteomes" id="UP000006281">
    <property type="component" value="Chromosome"/>
</dbReference>
<evidence type="ECO:0000313" key="2">
    <source>
        <dbReference type="EMBL" id="CCH27884.1"/>
    </source>
</evidence>
<gene>
    <name evidence="2" type="ordered locus">BN6_05530</name>
</gene>
<evidence type="ECO:0000313" key="3">
    <source>
        <dbReference type="Proteomes" id="UP000006281"/>
    </source>
</evidence>
<accession>K0JSQ1</accession>
<protein>
    <submittedName>
        <fullName evidence="2">Uncharacterized protein</fullName>
    </submittedName>
</protein>